<comment type="similarity">
    <text evidence="2">Belongs to the CpsC/CapA family.</text>
</comment>
<keyword evidence="9 17" id="KW-0812">Transmembrane</keyword>
<keyword evidence="15" id="KW-0829">Tyrosine-protein kinase</keyword>
<keyword evidence="11" id="KW-0418">Kinase</keyword>
<evidence type="ECO:0000256" key="4">
    <source>
        <dbReference type="ARBA" id="ARBA00008883"/>
    </source>
</evidence>
<keyword evidence="7" id="KW-0997">Cell inner membrane</keyword>
<comment type="catalytic activity">
    <reaction evidence="16">
        <text>L-tyrosyl-[protein] + ATP = O-phospho-L-tyrosyl-[protein] + ADP + H(+)</text>
        <dbReference type="Rhea" id="RHEA:10596"/>
        <dbReference type="Rhea" id="RHEA-COMP:10136"/>
        <dbReference type="Rhea" id="RHEA-COMP:20101"/>
        <dbReference type="ChEBI" id="CHEBI:15378"/>
        <dbReference type="ChEBI" id="CHEBI:30616"/>
        <dbReference type="ChEBI" id="CHEBI:46858"/>
        <dbReference type="ChEBI" id="CHEBI:61978"/>
        <dbReference type="ChEBI" id="CHEBI:456216"/>
        <dbReference type="EC" id="2.7.10.2"/>
    </reaction>
</comment>
<dbReference type="PANTHER" id="PTHR32309">
    <property type="entry name" value="TYROSINE-PROTEIN KINASE"/>
    <property type="match status" value="1"/>
</dbReference>
<evidence type="ECO:0000256" key="14">
    <source>
        <dbReference type="ARBA" id="ARBA00023136"/>
    </source>
</evidence>
<accession>A0ABP4ZCJ2</accession>
<dbReference type="Pfam" id="PF02706">
    <property type="entry name" value="Wzz"/>
    <property type="match status" value="1"/>
</dbReference>
<dbReference type="EC" id="2.7.10.2" evidence="5"/>
<dbReference type="InterPro" id="IPR027417">
    <property type="entry name" value="P-loop_NTPase"/>
</dbReference>
<evidence type="ECO:0000259" key="19">
    <source>
        <dbReference type="Pfam" id="PF13614"/>
    </source>
</evidence>
<evidence type="ECO:0000313" key="21">
    <source>
        <dbReference type="Proteomes" id="UP001501094"/>
    </source>
</evidence>
<dbReference type="InterPro" id="IPR025669">
    <property type="entry name" value="AAA_dom"/>
</dbReference>
<dbReference type="SUPFAM" id="SSF52540">
    <property type="entry name" value="P-loop containing nucleoside triphosphate hydrolases"/>
    <property type="match status" value="1"/>
</dbReference>
<protein>
    <recommendedName>
        <fullName evidence="5">non-specific protein-tyrosine kinase</fullName>
        <ecNumber evidence="5">2.7.10.2</ecNumber>
    </recommendedName>
</protein>
<dbReference type="Gene3D" id="3.40.50.300">
    <property type="entry name" value="P-loop containing nucleotide triphosphate hydrolases"/>
    <property type="match status" value="1"/>
</dbReference>
<evidence type="ECO:0000256" key="10">
    <source>
        <dbReference type="ARBA" id="ARBA00022741"/>
    </source>
</evidence>
<evidence type="ECO:0000256" key="5">
    <source>
        <dbReference type="ARBA" id="ARBA00011903"/>
    </source>
</evidence>
<dbReference type="RefSeq" id="WP_344099068.1">
    <property type="nucleotide sequence ID" value="NZ_BAAANL010000001.1"/>
</dbReference>
<evidence type="ECO:0000256" key="7">
    <source>
        <dbReference type="ARBA" id="ARBA00022519"/>
    </source>
</evidence>
<name>A0ABP4ZCJ2_9MICO</name>
<dbReference type="CDD" id="cd05387">
    <property type="entry name" value="BY-kinase"/>
    <property type="match status" value="1"/>
</dbReference>
<keyword evidence="12" id="KW-0067">ATP-binding</keyword>
<keyword evidence="13 17" id="KW-1133">Transmembrane helix</keyword>
<evidence type="ECO:0000313" key="20">
    <source>
        <dbReference type="EMBL" id="GAA1851190.1"/>
    </source>
</evidence>
<evidence type="ECO:0000256" key="2">
    <source>
        <dbReference type="ARBA" id="ARBA00006683"/>
    </source>
</evidence>
<evidence type="ECO:0000256" key="8">
    <source>
        <dbReference type="ARBA" id="ARBA00022679"/>
    </source>
</evidence>
<feature type="transmembrane region" description="Helical" evidence="17">
    <location>
        <begin position="175"/>
        <end position="198"/>
    </location>
</feature>
<comment type="similarity">
    <text evidence="3">Belongs to the CpsD/CapB family.</text>
</comment>
<keyword evidence="6" id="KW-1003">Cell membrane</keyword>
<evidence type="ECO:0000256" key="1">
    <source>
        <dbReference type="ARBA" id="ARBA00004429"/>
    </source>
</evidence>
<keyword evidence="14 17" id="KW-0472">Membrane</keyword>
<feature type="domain" description="AAA" evidence="19">
    <location>
        <begin position="267"/>
        <end position="381"/>
    </location>
</feature>
<comment type="caution">
    <text evidence="20">The sequence shown here is derived from an EMBL/GenBank/DDBJ whole genome shotgun (WGS) entry which is preliminary data.</text>
</comment>
<comment type="subcellular location">
    <subcellularLocation>
        <location evidence="1">Cell inner membrane</location>
        <topology evidence="1">Multi-pass membrane protein</topology>
    </subcellularLocation>
</comment>
<sequence length="459" mass="48011">MELADYIAALRKRWPVIVVAVLAGCLAGLGYAQTVTPSYRATAKVFVSTEQGATVQDLMQGSTFTQNLVTSYAELATMPAVLGPVISQLGLDTTPADLSEQITSMVPLDTAIIEIAAEADSADLASRIANATAEHLSQTVTEVSPTTASGASAVKLTVVAQAEPPPEAFAPNTRLLAAGGAAAGLAAGVLIAVGLALFDTRIRTAKDLPHGADLAILGSVPAPSRSADDALQTLAEAYRRIRANLQFLDVGSPVRSFVVTSSVANEGKTATAIGLAQALAERGARVLLVDADLRRPSLADRLGLEGAAGLTTVLIGRATLEEVVQQVGPPRFAVLTSGDVPPNPGRLIESEGMDKLVRKARTDYDIVIFDVPPLLPVTDGALLARRTQGAVVVARAKRVSRDQLTDALDSLKAIGATCLGLIANGVSRADAEFDGYGDSYTTWRDGRDNGRKQSRWQRR</sequence>
<dbReference type="PANTHER" id="PTHR32309:SF13">
    <property type="entry name" value="FERRIC ENTEROBACTIN TRANSPORT PROTEIN FEPE"/>
    <property type="match status" value="1"/>
</dbReference>
<evidence type="ECO:0000256" key="17">
    <source>
        <dbReference type="SAM" id="Phobius"/>
    </source>
</evidence>
<evidence type="ECO:0000256" key="6">
    <source>
        <dbReference type="ARBA" id="ARBA00022475"/>
    </source>
</evidence>
<evidence type="ECO:0000256" key="3">
    <source>
        <dbReference type="ARBA" id="ARBA00007316"/>
    </source>
</evidence>
<dbReference type="Pfam" id="PF13614">
    <property type="entry name" value="AAA_31"/>
    <property type="match status" value="1"/>
</dbReference>
<dbReference type="NCBIfam" id="TIGR01007">
    <property type="entry name" value="eps_fam"/>
    <property type="match status" value="1"/>
</dbReference>
<evidence type="ECO:0000256" key="15">
    <source>
        <dbReference type="ARBA" id="ARBA00023137"/>
    </source>
</evidence>
<evidence type="ECO:0000256" key="13">
    <source>
        <dbReference type="ARBA" id="ARBA00022989"/>
    </source>
</evidence>
<reference evidence="21" key="1">
    <citation type="journal article" date="2019" name="Int. J. Syst. Evol. Microbiol.">
        <title>The Global Catalogue of Microorganisms (GCM) 10K type strain sequencing project: providing services to taxonomists for standard genome sequencing and annotation.</title>
        <authorList>
            <consortium name="The Broad Institute Genomics Platform"/>
            <consortium name="The Broad Institute Genome Sequencing Center for Infectious Disease"/>
            <person name="Wu L."/>
            <person name="Ma J."/>
        </authorList>
    </citation>
    <scope>NUCLEOTIDE SEQUENCE [LARGE SCALE GENOMIC DNA]</scope>
    <source>
        <strain evidence="21">JCM 14326</strain>
    </source>
</reference>
<evidence type="ECO:0000256" key="9">
    <source>
        <dbReference type="ARBA" id="ARBA00022692"/>
    </source>
</evidence>
<comment type="similarity">
    <text evidence="4">Belongs to the etk/wzc family.</text>
</comment>
<organism evidence="20 21">
    <name type="scientific">Myceligenerans crystallogenes</name>
    <dbReference type="NCBI Taxonomy" id="316335"/>
    <lineage>
        <taxon>Bacteria</taxon>
        <taxon>Bacillati</taxon>
        <taxon>Actinomycetota</taxon>
        <taxon>Actinomycetes</taxon>
        <taxon>Micrococcales</taxon>
        <taxon>Promicromonosporaceae</taxon>
        <taxon>Myceligenerans</taxon>
    </lineage>
</organism>
<feature type="domain" description="Polysaccharide chain length determinant N-terminal" evidence="18">
    <location>
        <begin position="2"/>
        <end position="89"/>
    </location>
</feature>
<keyword evidence="21" id="KW-1185">Reference proteome</keyword>
<dbReference type="InterPro" id="IPR003856">
    <property type="entry name" value="LPS_length_determ_N"/>
</dbReference>
<evidence type="ECO:0000259" key="18">
    <source>
        <dbReference type="Pfam" id="PF02706"/>
    </source>
</evidence>
<evidence type="ECO:0000256" key="12">
    <source>
        <dbReference type="ARBA" id="ARBA00022840"/>
    </source>
</evidence>
<keyword evidence="10" id="KW-0547">Nucleotide-binding</keyword>
<dbReference type="EMBL" id="BAAANL010000001">
    <property type="protein sequence ID" value="GAA1851190.1"/>
    <property type="molecule type" value="Genomic_DNA"/>
</dbReference>
<keyword evidence="8" id="KW-0808">Transferase</keyword>
<evidence type="ECO:0000256" key="11">
    <source>
        <dbReference type="ARBA" id="ARBA00022777"/>
    </source>
</evidence>
<dbReference type="InterPro" id="IPR050445">
    <property type="entry name" value="Bact_polysacc_biosynth/exp"/>
</dbReference>
<dbReference type="Proteomes" id="UP001501094">
    <property type="component" value="Unassembled WGS sequence"/>
</dbReference>
<proteinExistence type="inferred from homology"/>
<evidence type="ECO:0000256" key="16">
    <source>
        <dbReference type="ARBA" id="ARBA00051245"/>
    </source>
</evidence>
<gene>
    <name evidence="20" type="ORF">GCM10009751_04510</name>
</gene>
<dbReference type="InterPro" id="IPR005702">
    <property type="entry name" value="Wzc-like_C"/>
</dbReference>